<evidence type="ECO:0000313" key="2">
    <source>
        <dbReference type="Proteomes" id="UP001604277"/>
    </source>
</evidence>
<dbReference type="AlphaFoldDB" id="A0ABD1T6B8"/>
<accession>A0ABD1T6B8</accession>
<proteinExistence type="predicted"/>
<comment type="caution">
    <text evidence="1">The sequence shown here is derived from an EMBL/GenBank/DDBJ whole genome shotgun (WGS) entry which is preliminary data.</text>
</comment>
<organism evidence="1 2">
    <name type="scientific">Forsythia ovata</name>
    <dbReference type="NCBI Taxonomy" id="205694"/>
    <lineage>
        <taxon>Eukaryota</taxon>
        <taxon>Viridiplantae</taxon>
        <taxon>Streptophyta</taxon>
        <taxon>Embryophyta</taxon>
        <taxon>Tracheophyta</taxon>
        <taxon>Spermatophyta</taxon>
        <taxon>Magnoliopsida</taxon>
        <taxon>eudicotyledons</taxon>
        <taxon>Gunneridae</taxon>
        <taxon>Pentapetalae</taxon>
        <taxon>asterids</taxon>
        <taxon>lamiids</taxon>
        <taxon>Lamiales</taxon>
        <taxon>Oleaceae</taxon>
        <taxon>Forsythieae</taxon>
        <taxon>Forsythia</taxon>
    </lineage>
</organism>
<dbReference type="EMBL" id="JBFOLJ010000009">
    <property type="protein sequence ID" value="KAL2508274.1"/>
    <property type="molecule type" value="Genomic_DNA"/>
</dbReference>
<name>A0ABD1T6B8_9LAMI</name>
<gene>
    <name evidence="1" type="ORF">Fot_31921</name>
</gene>
<reference evidence="2" key="1">
    <citation type="submission" date="2024-07" db="EMBL/GenBank/DDBJ databases">
        <title>Two chromosome-level genome assemblies of Korean endemic species Abeliophyllum distichum and Forsythia ovata (Oleaceae).</title>
        <authorList>
            <person name="Jang H."/>
        </authorList>
    </citation>
    <scope>NUCLEOTIDE SEQUENCE [LARGE SCALE GENOMIC DNA]</scope>
</reference>
<protein>
    <submittedName>
        <fullName evidence="1">Two-component response regulator ORR9-like</fullName>
    </submittedName>
</protein>
<sequence length="105" mass="12084">MGGLATETQFHMLAVDDSIIDRKLIERLLKTSYQDALDLHSNFLKFVFNLSDPKSKLTLKNLEVNGISGDDRRIGKLEILHKLAEKTQDEEAMSSTLKRRMYKKM</sequence>
<keyword evidence="2" id="KW-1185">Reference proteome</keyword>
<dbReference type="Proteomes" id="UP001604277">
    <property type="component" value="Unassembled WGS sequence"/>
</dbReference>
<evidence type="ECO:0000313" key="1">
    <source>
        <dbReference type="EMBL" id="KAL2508274.1"/>
    </source>
</evidence>